<dbReference type="Proteomes" id="UP000013909">
    <property type="component" value="Unassembled WGS sequence"/>
</dbReference>
<evidence type="ECO:0000313" key="1">
    <source>
        <dbReference type="EMBL" id="EON79464.1"/>
    </source>
</evidence>
<proteinExistence type="predicted"/>
<evidence type="ECO:0000313" key="2">
    <source>
        <dbReference type="Proteomes" id="UP000013909"/>
    </source>
</evidence>
<dbReference type="EMBL" id="AQHR01000001">
    <property type="protein sequence ID" value="EON79464.1"/>
    <property type="molecule type" value="Genomic_DNA"/>
</dbReference>
<protein>
    <submittedName>
        <fullName evidence="1">Uncharacterized protein</fullName>
    </submittedName>
</protein>
<dbReference type="AlphaFoldDB" id="R7ZZI0"/>
<keyword evidence="2" id="KW-1185">Reference proteome</keyword>
<gene>
    <name evidence="1" type="ORF">ADIS_0031</name>
</gene>
<sequence length="37" mass="4407">MNSIAHGDSIFMFFVMERHVFRLLPKEGEDKESKQHD</sequence>
<comment type="caution">
    <text evidence="1">The sequence shown here is derived from an EMBL/GenBank/DDBJ whole genome shotgun (WGS) entry which is preliminary data.</text>
</comment>
<dbReference type="STRING" id="1232681.ADIS_0031"/>
<name>R7ZZI0_9BACT</name>
<organism evidence="1 2">
    <name type="scientific">Lunatimonas lonarensis</name>
    <dbReference type="NCBI Taxonomy" id="1232681"/>
    <lineage>
        <taxon>Bacteria</taxon>
        <taxon>Pseudomonadati</taxon>
        <taxon>Bacteroidota</taxon>
        <taxon>Cytophagia</taxon>
        <taxon>Cytophagales</taxon>
        <taxon>Cyclobacteriaceae</taxon>
    </lineage>
</organism>
<reference evidence="1 2" key="1">
    <citation type="submission" date="2013-02" db="EMBL/GenBank/DDBJ databases">
        <title>A novel strain isolated from Lonar lake, Maharashtra, India.</title>
        <authorList>
            <person name="Singh A."/>
        </authorList>
    </citation>
    <scope>NUCLEOTIDE SEQUENCE [LARGE SCALE GENOMIC DNA]</scope>
    <source>
        <strain evidence="1 2">AK24</strain>
    </source>
</reference>
<accession>R7ZZI0</accession>